<organism evidence="5 6">
    <name type="scientific">Apatococcus lobatus</name>
    <dbReference type="NCBI Taxonomy" id="904363"/>
    <lineage>
        <taxon>Eukaryota</taxon>
        <taxon>Viridiplantae</taxon>
        <taxon>Chlorophyta</taxon>
        <taxon>core chlorophytes</taxon>
        <taxon>Trebouxiophyceae</taxon>
        <taxon>Chlorellales</taxon>
        <taxon>Chlorellaceae</taxon>
        <taxon>Apatococcus</taxon>
    </lineage>
</organism>
<dbReference type="PANTHER" id="PTHR12176:SF79">
    <property type="entry name" value="METHYLTRANSFERASE TYPE 11 DOMAIN-CONTAINING PROTEIN"/>
    <property type="match status" value="1"/>
</dbReference>
<dbReference type="AlphaFoldDB" id="A0AAW1QK97"/>
<dbReference type="EMBL" id="JALJOS010000035">
    <property type="protein sequence ID" value="KAK9821866.1"/>
    <property type="molecule type" value="Genomic_DNA"/>
</dbReference>
<keyword evidence="6" id="KW-1185">Reference proteome</keyword>
<keyword evidence="2" id="KW-0489">Methyltransferase</keyword>
<comment type="caution">
    <text evidence="5">The sequence shown here is derived from an EMBL/GenBank/DDBJ whole genome shotgun (WGS) entry which is preliminary data.</text>
</comment>
<dbReference type="Pfam" id="PF08241">
    <property type="entry name" value="Methyltransf_11"/>
    <property type="match status" value="1"/>
</dbReference>
<dbReference type="PANTHER" id="PTHR12176">
    <property type="entry name" value="SAM-DEPENDENT METHYLTRANSFERASE SUPERFAMILY PROTEIN"/>
    <property type="match status" value="1"/>
</dbReference>
<evidence type="ECO:0000313" key="5">
    <source>
        <dbReference type="EMBL" id="KAK9821866.1"/>
    </source>
</evidence>
<evidence type="ECO:0000259" key="4">
    <source>
        <dbReference type="Pfam" id="PF08241"/>
    </source>
</evidence>
<dbReference type="GO" id="GO:0008757">
    <property type="term" value="F:S-adenosylmethionine-dependent methyltransferase activity"/>
    <property type="evidence" value="ECO:0007669"/>
    <property type="project" value="InterPro"/>
</dbReference>
<proteinExistence type="inferred from homology"/>
<dbReference type="InterPro" id="IPR029063">
    <property type="entry name" value="SAM-dependent_MTases_sf"/>
</dbReference>
<dbReference type="SUPFAM" id="SSF53335">
    <property type="entry name" value="S-adenosyl-L-methionine-dependent methyltransferases"/>
    <property type="match status" value="1"/>
</dbReference>
<comment type="similarity">
    <text evidence="1">Belongs to the methyltransferase superfamily.</text>
</comment>
<evidence type="ECO:0000256" key="2">
    <source>
        <dbReference type="ARBA" id="ARBA00022603"/>
    </source>
</evidence>
<dbReference type="InterPro" id="IPR013216">
    <property type="entry name" value="Methyltransf_11"/>
</dbReference>
<feature type="domain" description="Methyltransferase type 11" evidence="4">
    <location>
        <begin position="50"/>
        <end position="151"/>
    </location>
</feature>
<evidence type="ECO:0000256" key="1">
    <source>
        <dbReference type="ARBA" id="ARBA00008361"/>
    </source>
</evidence>
<protein>
    <recommendedName>
        <fullName evidence="4">Methyltransferase type 11 domain-containing protein</fullName>
    </recommendedName>
</protein>
<keyword evidence="3" id="KW-0808">Transferase</keyword>
<dbReference type="GO" id="GO:0032259">
    <property type="term" value="P:methylation"/>
    <property type="evidence" value="ECO:0007669"/>
    <property type="project" value="UniProtKB-KW"/>
</dbReference>
<gene>
    <name evidence="5" type="ORF">WJX74_007270</name>
</gene>
<evidence type="ECO:0000313" key="6">
    <source>
        <dbReference type="Proteomes" id="UP001438707"/>
    </source>
</evidence>
<dbReference type="Gene3D" id="3.40.50.150">
    <property type="entry name" value="Vaccinia Virus protein VP39"/>
    <property type="match status" value="1"/>
</dbReference>
<dbReference type="CDD" id="cd02440">
    <property type="entry name" value="AdoMet_MTases"/>
    <property type="match status" value="1"/>
</dbReference>
<name>A0AAW1QK97_9CHLO</name>
<reference evidence="5 6" key="1">
    <citation type="journal article" date="2024" name="Nat. Commun.">
        <title>Phylogenomics reveals the evolutionary origins of lichenization in chlorophyte algae.</title>
        <authorList>
            <person name="Puginier C."/>
            <person name="Libourel C."/>
            <person name="Otte J."/>
            <person name="Skaloud P."/>
            <person name="Haon M."/>
            <person name="Grisel S."/>
            <person name="Petersen M."/>
            <person name="Berrin J.G."/>
            <person name="Delaux P.M."/>
            <person name="Dal Grande F."/>
            <person name="Keller J."/>
        </authorList>
    </citation>
    <scope>NUCLEOTIDE SEQUENCE [LARGE SCALE GENOMIC DNA]</scope>
    <source>
        <strain evidence="5 6">SAG 2145</strain>
    </source>
</reference>
<dbReference type="InterPro" id="IPR051419">
    <property type="entry name" value="Lys/N-term_MeTrsfase_sf"/>
</dbReference>
<evidence type="ECO:0000256" key="3">
    <source>
        <dbReference type="ARBA" id="ARBA00022679"/>
    </source>
</evidence>
<accession>A0AAW1QK97</accession>
<sequence>MGGASPSYSEQAYWENRYLETKGPFEWYMGYEELAPLLRRHISRESKIMQAGVGTSMMDFEMARDGYTSILGLDFSEGAIAAMMVAHEQLPGVSYRVADCRDLVDWTSGSFDAIIDKGTLDSALCGDNATENARKMLTECFRVLMPGGLFMLITYGNPEFRLCHLLPAHLDWEVRFLAIQKKDPREEHSSLIFGDLIDPADSKAVQRANQQRENHFVYLCWKHKDAHSESKPLTAPLVDDTKAP</sequence>
<dbReference type="Proteomes" id="UP001438707">
    <property type="component" value="Unassembled WGS sequence"/>
</dbReference>